<dbReference type="Gene3D" id="3.40.50.12500">
    <property type="match status" value="1"/>
</dbReference>
<protein>
    <recommendedName>
        <fullName evidence="3">Asp/Glu racemase</fullName>
    </recommendedName>
</protein>
<accession>A0AAV2PJB2</accession>
<reference evidence="1 2" key="1">
    <citation type="submission" date="2024-05" db="EMBL/GenBank/DDBJ databases">
        <authorList>
            <person name="Wallberg A."/>
        </authorList>
    </citation>
    <scope>NUCLEOTIDE SEQUENCE [LARGE SCALE GENOMIC DNA]</scope>
</reference>
<keyword evidence="2" id="KW-1185">Reference proteome</keyword>
<dbReference type="PANTHER" id="PTHR40267">
    <property type="entry name" value="BLR3294 PROTEIN"/>
    <property type="match status" value="1"/>
</dbReference>
<evidence type="ECO:0008006" key="3">
    <source>
        <dbReference type="Google" id="ProtNLM"/>
    </source>
</evidence>
<dbReference type="AlphaFoldDB" id="A0AAV2PJB2"/>
<dbReference type="Proteomes" id="UP001497623">
    <property type="component" value="Unassembled WGS sequence"/>
</dbReference>
<sequence>LIIPGTPLDVVGFCCTSASTVIGEEAVFQELSSGRGDATRFTTPITAALAAFRSLGVKRLALLTPYIGQVNEIFIDYVHKHSQVQVVKLWTFNLSDDRDVARVCQDDIIEAGAKLAQTTDVDAIFISCTNLRVMQAVSRIEEMSGKACTSSNHALAWHALRLMGHSQDLSKKWGKLFSKQMT</sequence>
<gene>
    <name evidence="1" type="ORF">MNOR_LOCUS1251</name>
</gene>
<feature type="non-terminal residue" evidence="1">
    <location>
        <position position="1"/>
    </location>
</feature>
<name>A0AAV2PJB2_MEGNR</name>
<dbReference type="InterPro" id="IPR053714">
    <property type="entry name" value="Iso_Racemase_Enz_sf"/>
</dbReference>
<proteinExistence type="predicted"/>
<dbReference type="PANTHER" id="PTHR40267:SF1">
    <property type="entry name" value="BLR3294 PROTEIN"/>
    <property type="match status" value="1"/>
</dbReference>
<dbReference type="EMBL" id="CAXKWB010000328">
    <property type="protein sequence ID" value="CAL4060323.1"/>
    <property type="molecule type" value="Genomic_DNA"/>
</dbReference>
<comment type="caution">
    <text evidence="1">The sequence shown here is derived from an EMBL/GenBank/DDBJ whole genome shotgun (WGS) entry which is preliminary data.</text>
</comment>
<dbReference type="Pfam" id="PF17645">
    <property type="entry name" value="Amdase"/>
    <property type="match status" value="1"/>
</dbReference>
<organism evidence="1 2">
    <name type="scientific">Meganyctiphanes norvegica</name>
    <name type="common">Northern krill</name>
    <name type="synonym">Thysanopoda norvegica</name>
    <dbReference type="NCBI Taxonomy" id="48144"/>
    <lineage>
        <taxon>Eukaryota</taxon>
        <taxon>Metazoa</taxon>
        <taxon>Ecdysozoa</taxon>
        <taxon>Arthropoda</taxon>
        <taxon>Crustacea</taxon>
        <taxon>Multicrustacea</taxon>
        <taxon>Malacostraca</taxon>
        <taxon>Eumalacostraca</taxon>
        <taxon>Eucarida</taxon>
        <taxon>Euphausiacea</taxon>
        <taxon>Euphausiidae</taxon>
        <taxon>Meganyctiphanes</taxon>
    </lineage>
</organism>
<dbReference type="InterPro" id="IPR026286">
    <property type="entry name" value="MaiA/AMDase"/>
</dbReference>
<evidence type="ECO:0000313" key="2">
    <source>
        <dbReference type="Proteomes" id="UP001497623"/>
    </source>
</evidence>
<evidence type="ECO:0000313" key="1">
    <source>
        <dbReference type="EMBL" id="CAL4060323.1"/>
    </source>
</evidence>